<sequence>MTDWLLAAILVVVAAAAVAELARRVGAGRHLHRRRVVVNLRSGNAVGGVITSSVGRYYTVSDAQIHELGQPAPVPADGAIVIAKDHVDYVQVL</sequence>
<organism evidence="1 2">
    <name type="scientific">Skermania pinensis</name>
    <dbReference type="NCBI Taxonomy" id="39122"/>
    <lineage>
        <taxon>Bacteria</taxon>
        <taxon>Bacillati</taxon>
        <taxon>Actinomycetota</taxon>
        <taxon>Actinomycetes</taxon>
        <taxon>Mycobacteriales</taxon>
        <taxon>Gordoniaceae</taxon>
        <taxon>Skermania</taxon>
    </lineage>
</organism>
<accession>A0ABX8SGP5</accession>
<dbReference type="Proteomes" id="UP000887023">
    <property type="component" value="Chromosome"/>
</dbReference>
<proteinExistence type="predicted"/>
<protein>
    <recommendedName>
        <fullName evidence="3">NfeD-like C-terminal domain-containing protein</fullName>
    </recommendedName>
</protein>
<dbReference type="RefSeq" id="WP_066474850.1">
    <property type="nucleotide sequence ID" value="NZ_CBCRUZ010000014.1"/>
</dbReference>
<evidence type="ECO:0000313" key="2">
    <source>
        <dbReference type="Proteomes" id="UP000887023"/>
    </source>
</evidence>
<gene>
    <name evidence="1" type="ORF">KV203_05570</name>
</gene>
<reference evidence="1" key="1">
    <citation type="submission" date="2021-07" db="EMBL/GenBank/DDBJ databases">
        <title>Candidatus Kaistella beijingensis sp. nov. isolated from a municipal wastewater treatment plant is involved in sludge foaming.</title>
        <authorList>
            <person name="Song Y."/>
            <person name="Liu S.-J."/>
        </authorList>
    </citation>
    <scope>NUCLEOTIDE SEQUENCE</scope>
    <source>
        <strain evidence="1">DSM 43998</strain>
    </source>
</reference>
<evidence type="ECO:0008006" key="3">
    <source>
        <dbReference type="Google" id="ProtNLM"/>
    </source>
</evidence>
<evidence type="ECO:0000313" key="1">
    <source>
        <dbReference type="EMBL" id="QXQ14851.1"/>
    </source>
</evidence>
<dbReference type="EMBL" id="CP079105">
    <property type="protein sequence ID" value="QXQ14851.1"/>
    <property type="molecule type" value="Genomic_DNA"/>
</dbReference>
<keyword evidence="2" id="KW-1185">Reference proteome</keyword>
<name>A0ABX8SGP5_9ACTN</name>